<organism evidence="1 2">
    <name type="scientific">Olleya sediminilitoris</name>
    <dbReference type="NCBI Taxonomy" id="2795739"/>
    <lineage>
        <taxon>Bacteria</taxon>
        <taxon>Pseudomonadati</taxon>
        <taxon>Bacteroidota</taxon>
        <taxon>Flavobacteriia</taxon>
        <taxon>Flavobacteriales</taxon>
        <taxon>Flavobacteriaceae</taxon>
    </lineage>
</organism>
<dbReference type="Gene3D" id="3.40.630.30">
    <property type="match status" value="1"/>
</dbReference>
<dbReference type="SUPFAM" id="SSF55729">
    <property type="entry name" value="Acyl-CoA N-acyltransferases (Nat)"/>
    <property type="match status" value="1"/>
</dbReference>
<evidence type="ECO:0000313" key="1">
    <source>
        <dbReference type="EMBL" id="MBL7560455.1"/>
    </source>
</evidence>
<evidence type="ECO:0000313" key="2">
    <source>
        <dbReference type="Proteomes" id="UP000605013"/>
    </source>
</evidence>
<comment type="caution">
    <text evidence="1">The sequence shown here is derived from an EMBL/GenBank/DDBJ whole genome shotgun (WGS) entry which is preliminary data.</text>
</comment>
<dbReference type="EMBL" id="JAEMEF010000010">
    <property type="protein sequence ID" value="MBL7560455.1"/>
    <property type="molecule type" value="Genomic_DNA"/>
</dbReference>
<dbReference type="InterPro" id="IPR016181">
    <property type="entry name" value="Acyl_CoA_acyltransferase"/>
</dbReference>
<accession>A0ABS1WMX1</accession>
<protein>
    <submittedName>
        <fullName evidence="1">FemAB family protein</fullName>
    </submittedName>
</protein>
<keyword evidence="2" id="KW-1185">Reference proteome</keyword>
<proteinExistence type="predicted"/>
<name>A0ABS1WMX1_9FLAO</name>
<sequence length="315" mass="37121">MIYNIQPYNQEHYAVWNRFVSKSINGTFLFNRDFMEYHKDRFTDFSLMIYKNETLVALLPANKSNDSIYSHQGLTYGGLVFVNKTEMNFVYEVTESLKTYFKSQQINWFYCKLIPQIYYKVSAKYLDYVLSKKAMLKNRALVLAIDYSKPLQIHKTKLKHYRKGEIYNFDIVETKSYTSFWNTVLSPRLIEKHNVKPVHTLKEIENLSNKFPDNIKQFNIIKDGELLAGITIFETQTVVKSQYGATTVLGEKYRALDYLFLYLIKKYKLEGKQYFSMGTVMDNSTLGVNEGLLKQKEELGCQIYFQDTFKMNCND</sequence>
<reference evidence="1 2" key="1">
    <citation type="submission" date="2020-12" db="EMBL/GenBank/DDBJ databases">
        <title>Olleya sediminilitoris sp. nov., isolated from a tidal flat.</title>
        <authorList>
            <person name="Park S."/>
            <person name="Yoon J.-H."/>
        </authorList>
    </citation>
    <scope>NUCLEOTIDE SEQUENCE [LARGE SCALE GENOMIC DNA]</scope>
    <source>
        <strain evidence="1 2">YSTF-M6</strain>
    </source>
</reference>
<gene>
    <name evidence="1" type="ORF">JAO71_11640</name>
</gene>
<dbReference type="Proteomes" id="UP000605013">
    <property type="component" value="Unassembled WGS sequence"/>
</dbReference>